<gene>
    <name evidence="5" type="ORF">SAMN05216215_100857</name>
</gene>
<dbReference type="GO" id="GO:0008757">
    <property type="term" value="F:S-adenosylmethionine-dependent methyltransferase activity"/>
    <property type="evidence" value="ECO:0007669"/>
    <property type="project" value="InterPro"/>
</dbReference>
<dbReference type="EMBL" id="FNOK01000008">
    <property type="protein sequence ID" value="SDX16884.1"/>
    <property type="molecule type" value="Genomic_DNA"/>
</dbReference>
<keyword evidence="3" id="KW-0949">S-adenosyl-L-methionine</keyword>
<dbReference type="Pfam" id="PF08241">
    <property type="entry name" value="Methyltransf_11"/>
    <property type="match status" value="1"/>
</dbReference>
<dbReference type="CDD" id="cd02440">
    <property type="entry name" value="AdoMet_MTases"/>
    <property type="match status" value="1"/>
</dbReference>
<dbReference type="Gene3D" id="3.40.50.150">
    <property type="entry name" value="Vaccinia Virus protein VP39"/>
    <property type="match status" value="1"/>
</dbReference>
<keyword evidence="6" id="KW-1185">Reference proteome</keyword>
<protein>
    <submittedName>
        <fullName evidence="5">Methyltransferase domain-containing protein</fullName>
    </submittedName>
</protein>
<dbReference type="PANTHER" id="PTHR43464">
    <property type="entry name" value="METHYLTRANSFERASE"/>
    <property type="match status" value="1"/>
</dbReference>
<dbReference type="InterPro" id="IPR029063">
    <property type="entry name" value="SAM-dependent_MTases_sf"/>
</dbReference>
<accession>A0A1H2ZJE2</accession>
<keyword evidence="2 5" id="KW-0808">Transferase</keyword>
<evidence type="ECO:0000313" key="5">
    <source>
        <dbReference type="EMBL" id="SDX16884.1"/>
    </source>
</evidence>
<sequence length="249" mass="27535">MSNDLRAAIDAVRDNWDRRAPAYDRFYQDYAQDKRVAWRATCEKALVELLGRRDGPLDVLDVGTGTGFLSTLLAELGHNVTAIDASSTMLGYARAEARRRDVAMRTVACGAHDVAALGAEFDLVTSRYVLWTLPDPVAALRAWRGIVKPGGGLLLADGVWHTWRHDLRRLGASLRPGGDRRFPWLLLRDYAQIGHATPHWAGLTANRARALLAAGGFQCGTRHDRLLPRYARPVSADFFILGTRPAQLP</sequence>
<feature type="domain" description="Methyltransferase type 11" evidence="4">
    <location>
        <begin position="60"/>
        <end position="154"/>
    </location>
</feature>
<dbReference type="InterPro" id="IPR013216">
    <property type="entry name" value="Methyltransf_11"/>
</dbReference>
<dbReference type="AlphaFoldDB" id="A0A1H2ZJE2"/>
<dbReference type="STRING" id="418495.SAMN05216215_100857"/>
<keyword evidence="1 5" id="KW-0489">Methyltransferase</keyword>
<dbReference type="OrthoDB" id="21342at2"/>
<evidence type="ECO:0000256" key="3">
    <source>
        <dbReference type="ARBA" id="ARBA00022691"/>
    </source>
</evidence>
<proteinExistence type="predicted"/>
<dbReference type="Proteomes" id="UP000199529">
    <property type="component" value="Unassembled WGS sequence"/>
</dbReference>
<dbReference type="RefSeq" id="WP_093264507.1">
    <property type="nucleotide sequence ID" value="NZ_FNOK01000008.1"/>
</dbReference>
<dbReference type="GO" id="GO:0032259">
    <property type="term" value="P:methylation"/>
    <property type="evidence" value="ECO:0007669"/>
    <property type="project" value="UniProtKB-KW"/>
</dbReference>
<dbReference type="SUPFAM" id="SSF53335">
    <property type="entry name" value="S-adenosyl-L-methionine-dependent methyltransferases"/>
    <property type="match status" value="1"/>
</dbReference>
<evidence type="ECO:0000256" key="2">
    <source>
        <dbReference type="ARBA" id="ARBA00022679"/>
    </source>
</evidence>
<name>A0A1H2ZJE2_9PSEU</name>
<reference evidence="6" key="1">
    <citation type="submission" date="2016-10" db="EMBL/GenBank/DDBJ databases">
        <authorList>
            <person name="Varghese N."/>
            <person name="Submissions S."/>
        </authorList>
    </citation>
    <scope>NUCLEOTIDE SEQUENCE [LARGE SCALE GENOMIC DNA]</scope>
    <source>
        <strain evidence="6">CGMCC 4.3530</strain>
    </source>
</reference>
<evidence type="ECO:0000259" key="4">
    <source>
        <dbReference type="Pfam" id="PF08241"/>
    </source>
</evidence>
<evidence type="ECO:0000256" key="1">
    <source>
        <dbReference type="ARBA" id="ARBA00022603"/>
    </source>
</evidence>
<dbReference type="PANTHER" id="PTHR43464:SF19">
    <property type="entry name" value="UBIQUINONE BIOSYNTHESIS O-METHYLTRANSFERASE, MITOCHONDRIAL"/>
    <property type="match status" value="1"/>
</dbReference>
<evidence type="ECO:0000313" key="6">
    <source>
        <dbReference type="Proteomes" id="UP000199529"/>
    </source>
</evidence>
<organism evidence="5 6">
    <name type="scientific">Saccharopolyspora shandongensis</name>
    <dbReference type="NCBI Taxonomy" id="418495"/>
    <lineage>
        <taxon>Bacteria</taxon>
        <taxon>Bacillati</taxon>
        <taxon>Actinomycetota</taxon>
        <taxon>Actinomycetes</taxon>
        <taxon>Pseudonocardiales</taxon>
        <taxon>Pseudonocardiaceae</taxon>
        <taxon>Saccharopolyspora</taxon>
    </lineage>
</organism>